<protein>
    <submittedName>
        <fullName evidence="2">Uncharacterized protein</fullName>
    </submittedName>
</protein>
<keyword evidence="3" id="KW-1185">Reference proteome</keyword>
<feature type="transmembrane region" description="Helical" evidence="1">
    <location>
        <begin position="65"/>
        <end position="86"/>
    </location>
</feature>
<feature type="transmembrane region" description="Helical" evidence="1">
    <location>
        <begin position="32"/>
        <end position="53"/>
    </location>
</feature>
<reference evidence="3" key="2">
    <citation type="journal article" date="2021" name="Sci. Data">
        <title>Chromosome-scale genome sequencing, assembly and annotation of six genomes from subfamily Leishmaniinae.</title>
        <authorList>
            <person name="Almutairi H."/>
            <person name="Urbaniak M.D."/>
            <person name="Bates M.D."/>
            <person name="Jariyapan N."/>
            <person name="Kwakye-Nuako G."/>
            <person name="Thomaz Soccol V."/>
            <person name="Al-Salem W.S."/>
            <person name="Dillon R.J."/>
            <person name="Bates P.A."/>
            <person name="Gatherer D."/>
        </authorList>
    </citation>
    <scope>NUCLEOTIDE SEQUENCE [LARGE SCALE GENOMIC DNA]</scope>
</reference>
<proteinExistence type="predicted"/>
<dbReference type="KEGG" id="lmat:92514977"/>
<dbReference type="GeneID" id="92514977"/>
<feature type="transmembrane region" description="Helical" evidence="1">
    <location>
        <begin position="145"/>
        <end position="166"/>
    </location>
</feature>
<evidence type="ECO:0000256" key="1">
    <source>
        <dbReference type="SAM" id="Phobius"/>
    </source>
</evidence>
<keyword evidence="1" id="KW-1133">Transmembrane helix</keyword>
<dbReference type="AlphaFoldDB" id="A0A836H4Y9"/>
<gene>
    <name evidence="2" type="ORF">LSCM1_04984</name>
</gene>
<sequence>MEAYMHALRLRLRDAAHSCWTATFPSDRPSGAYSMFTCLVNGGLLVWSCAVVFSHTCETVVGRWVYAGMAHCFINMSFCVMVMMLIRRQIAAGISEETSQWRFCCSNHLIIAYVVYLVWVVVWMITVGQISARHPRTVCVSHLNVQVAFFALYLLIGVVLFYSTFITELCRRPRWRHFAAMRYNYHRTQALHNSHWNDVNATAGEDGEPVELVRIGVPRLGATEHTTTMDYASVMDDSVTATAEDRDSHCRAFCARRRAE</sequence>
<evidence type="ECO:0000313" key="3">
    <source>
        <dbReference type="Proteomes" id="UP000673552"/>
    </source>
</evidence>
<keyword evidence="1" id="KW-0812">Transmembrane</keyword>
<comment type="caution">
    <text evidence="2">The sequence shown here is derived from an EMBL/GenBank/DDBJ whole genome shotgun (WGS) entry which is preliminary data.</text>
</comment>
<dbReference type="OrthoDB" id="270615at2759"/>
<name>A0A836H4Y9_9TRYP</name>
<organism evidence="2 3">
    <name type="scientific">Leishmania martiniquensis</name>
    <dbReference type="NCBI Taxonomy" id="1580590"/>
    <lineage>
        <taxon>Eukaryota</taxon>
        <taxon>Discoba</taxon>
        <taxon>Euglenozoa</taxon>
        <taxon>Kinetoplastea</taxon>
        <taxon>Metakinetoplastina</taxon>
        <taxon>Trypanosomatida</taxon>
        <taxon>Trypanosomatidae</taxon>
        <taxon>Leishmaniinae</taxon>
        <taxon>Leishmania</taxon>
    </lineage>
</organism>
<dbReference type="Proteomes" id="UP000673552">
    <property type="component" value="Unassembled WGS sequence"/>
</dbReference>
<dbReference type="RefSeq" id="XP_067178328.1">
    <property type="nucleotide sequence ID" value="XM_067322465.1"/>
</dbReference>
<keyword evidence="1" id="KW-0472">Membrane</keyword>
<evidence type="ECO:0000313" key="2">
    <source>
        <dbReference type="EMBL" id="KAG5477690.1"/>
    </source>
</evidence>
<reference evidence="3" key="1">
    <citation type="journal article" date="2021" name="Microbiol. Resour. Announc.">
        <title>LGAAP: Leishmaniinae Genome Assembly and Annotation Pipeline.</title>
        <authorList>
            <person name="Almutairi H."/>
            <person name="Urbaniak M.D."/>
            <person name="Bates M.D."/>
            <person name="Jariyapan N."/>
            <person name="Kwakye-Nuako G."/>
            <person name="Thomaz-Soccol V."/>
            <person name="Al-Salem W.S."/>
            <person name="Dillon R.J."/>
            <person name="Bates P.A."/>
            <person name="Gatherer D."/>
        </authorList>
    </citation>
    <scope>NUCLEOTIDE SEQUENCE [LARGE SCALE GENOMIC DNA]</scope>
</reference>
<feature type="transmembrane region" description="Helical" evidence="1">
    <location>
        <begin position="107"/>
        <end position="125"/>
    </location>
</feature>
<dbReference type="EMBL" id="JAFEUZ010000024">
    <property type="protein sequence ID" value="KAG5477690.1"/>
    <property type="molecule type" value="Genomic_DNA"/>
</dbReference>
<accession>A0A836H4Y9</accession>